<proteinExistence type="predicted"/>
<dbReference type="Pfam" id="PF19315">
    <property type="entry name" value="MC_hydratase"/>
    <property type="match status" value="1"/>
</dbReference>
<dbReference type="Proteomes" id="UP000027037">
    <property type="component" value="Unassembled WGS sequence"/>
</dbReference>
<name>A0A062ULC9_9PROT</name>
<keyword evidence="2" id="KW-1185">Reference proteome</keyword>
<reference evidence="1 2" key="1">
    <citation type="journal article" date="2014" name="Antonie Van Leeuwenhoek">
        <title>Hyphomonas beringensis sp. nov. and Hyphomonas chukchiensis sp. nov., isolated from surface seawater of the Bering Sea and Chukchi Sea.</title>
        <authorList>
            <person name="Li C."/>
            <person name="Lai Q."/>
            <person name="Li G."/>
            <person name="Dong C."/>
            <person name="Wang J."/>
            <person name="Liao Y."/>
            <person name="Shao Z."/>
        </authorList>
    </citation>
    <scope>NUCLEOTIDE SEQUENCE [LARGE SCALE GENOMIC DNA]</scope>
    <source>
        <strain evidence="1 2">25B14_1</strain>
    </source>
</reference>
<dbReference type="OrthoDB" id="9796589at2"/>
<dbReference type="PANTHER" id="PTHR43664">
    <property type="entry name" value="MONOAMINE OXIDASE-RELATED"/>
    <property type="match status" value="1"/>
</dbReference>
<dbReference type="InterPro" id="IPR048274">
    <property type="entry name" value="MC_hydratase"/>
</dbReference>
<dbReference type="RefSeq" id="WP_051601002.1">
    <property type="nucleotide sequence ID" value="NZ_AWFF01000001.1"/>
</dbReference>
<organism evidence="1 2">
    <name type="scientific">Hyphomonas beringensis</name>
    <dbReference type="NCBI Taxonomy" id="1280946"/>
    <lineage>
        <taxon>Bacteria</taxon>
        <taxon>Pseudomonadati</taxon>
        <taxon>Pseudomonadota</taxon>
        <taxon>Alphaproteobacteria</taxon>
        <taxon>Hyphomonadales</taxon>
        <taxon>Hyphomonadaceae</taxon>
        <taxon>Hyphomonas</taxon>
    </lineage>
</organism>
<dbReference type="PATRIC" id="fig|1280946.3.peg.250"/>
<dbReference type="InterPro" id="IPR052342">
    <property type="entry name" value="MCH/BMMD"/>
</dbReference>
<comment type="caution">
    <text evidence="1">The sequence shown here is derived from an EMBL/GenBank/DDBJ whole genome shotgun (WGS) entry which is preliminary data.</text>
</comment>
<dbReference type="STRING" id="1280946.HY29_01305"/>
<dbReference type="PANTHER" id="PTHR43664:SF1">
    <property type="entry name" value="BETA-METHYLMALYL-COA DEHYDRATASE"/>
    <property type="match status" value="1"/>
</dbReference>
<dbReference type="SUPFAM" id="SSF54637">
    <property type="entry name" value="Thioesterase/thiol ester dehydrase-isomerase"/>
    <property type="match status" value="1"/>
</dbReference>
<dbReference type="InterPro" id="IPR029069">
    <property type="entry name" value="HotDog_dom_sf"/>
</dbReference>
<dbReference type="AlphaFoldDB" id="A0A062ULC9"/>
<dbReference type="GO" id="GO:0016829">
    <property type="term" value="F:lyase activity"/>
    <property type="evidence" value="ECO:0007669"/>
    <property type="project" value="InterPro"/>
</dbReference>
<evidence type="ECO:0000313" key="1">
    <source>
        <dbReference type="EMBL" id="KCZ57394.1"/>
    </source>
</evidence>
<dbReference type="CDD" id="cd03451">
    <property type="entry name" value="FkbR2"/>
    <property type="match status" value="1"/>
</dbReference>
<dbReference type="eggNOG" id="COG2030">
    <property type="taxonomic scope" value="Bacteria"/>
</dbReference>
<dbReference type="EMBL" id="AWFF01000001">
    <property type="protein sequence ID" value="KCZ57394.1"/>
    <property type="molecule type" value="Genomic_DNA"/>
</dbReference>
<accession>A0A062ULC9</accession>
<evidence type="ECO:0000313" key="2">
    <source>
        <dbReference type="Proteomes" id="UP000027037"/>
    </source>
</evidence>
<dbReference type="Gene3D" id="3.10.129.10">
    <property type="entry name" value="Hotdog Thioesterase"/>
    <property type="match status" value="1"/>
</dbReference>
<protein>
    <submittedName>
        <fullName evidence="1">Uncharacterized protein</fullName>
    </submittedName>
</protein>
<gene>
    <name evidence="1" type="ORF">HY29_01305</name>
</gene>
<sequence length="171" mass="19272">MNIEDLKAIAVFRPRGRIFDEFEIGEMIHHHWGRTVTEADAIQFTHLTLSYNPLYSNAEYARAHGHPGLVVNPHLVFNVILGLSVEDCSEGIAGPFLGVFDLTYHQPVYAGDTLTAQSVTTDKRVTDGDPNKGVITWYTEGFNQNGDRVIDFRRSNLSDFRAASMMRKGEW</sequence>